<dbReference type="RefSeq" id="WP_149611488.1">
    <property type="nucleotide sequence ID" value="NZ_VTUX01000004.1"/>
</dbReference>
<dbReference type="Proteomes" id="UP000323708">
    <property type="component" value="Unassembled WGS sequence"/>
</dbReference>
<dbReference type="Gene3D" id="2.60.40.1890">
    <property type="entry name" value="PCu(A)C copper chaperone"/>
    <property type="match status" value="1"/>
</dbReference>
<comment type="caution">
    <text evidence="2">The sequence shown here is derived from an EMBL/GenBank/DDBJ whole genome shotgun (WGS) entry which is preliminary data.</text>
</comment>
<dbReference type="PANTHER" id="PTHR36302:SF1">
    <property type="entry name" value="COPPER CHAPERONE PCU(A)C"/>
    <property type="match status" value="1"/>
</dbReference>
<name>A0A5B0WY82_9GAMM</name>
<proteinExistence type="predicted"/>
<feature type="chain" id="PRO_5022680100" evidence="1">
    <location>
        <begin position="22"/>
        <end position="152"/>
    </location>
</feature>
<evidence type="ECO:0000256" key="1">
    <source>
        <dbReference type="SAM" id="SignalP"/>
    </source>
</evidence>
<sequence>MLPSRTLLCAALMLLTTPALAELHLSSAWIRALPPTQPVTAAYAEVMNHSDTAATISGARVDGAGRVEIHTTLEQDGLMRMQRLDELVVPPGETVSLAPGGAHLMLFDLQAMPKEGESRQLCLLLASGEESCVAAEVRKDAAASGHEHHQHH</sequence>
<keyword evidence="3" id="KW-1185">Reference proteome</keyword>
<accession>A0A5B0WY82</accession>
<dbReference type="EMBL" id="VTUX01000004">
    <property type="protein sequence ID" value="KAA1192052.1"/>
    <property type="molecule type" value="Genomic_DNA"/>
</dbReference>
<organism evidence="2 3">
    <name type="scientific">Pseudohalioglobus sediminis</name>
    <dbReference type="NCBI Taxonomy" id="2606449"/>
    <lineage>
        <taxon>Bacteria</taxon>
        <taxon>Pseudomonadati</taxon>
        <taxon>Pseudomonadota</taxon>
        <taxon>Gammaproteobacteria</taxon>
        <taxon>Cellvibrionales</taxon>
        <taxon>Halieaceae</taxon>
        <taxon>Pseudohalioglobus</taxon>
    </lineage>
</organism>
<reference evidence="2 3" key="1">
    <citation type="submission" date="2019-09" db="EMBL/GenBank/DDBJ databases">
        <authorList>
            <person name="Chen X.-Y."/>
        </authorList>
    </citation>
    <scope>NUCLEOTIDE SEQUENCE [LARGE SCALE GENOMIC DNA]</scope>
    <source>
        <strain evidence="2 3">NY5</strain>
    </source>
</reference>
<feature type="signal peptide" evidence="1">
    <location>
        <begin position="1"/>
        <end position="21"/>
    </location>
</feature>
<dbReference type="InterPro" id="IPR036182">
    <property type="entry name" value="PCuAC_sf"/>
</dbReference>
<evidence type="ECO:0000313" key="3">
    <source>
        <dbReference type="Proteomes" id="UP000323708"/>
    </source>
</evidence>
<dbReference type="AlphaFoldDB" id="A0A5B0WY82"/>
<dbReference type="InterPro" id="IPR058248">
    <property type="entry name" value="Lxx211020-like"/>
</dbReference>
<dbReference type="SUPFAM" id="SSF110087">
    <property type="entry name" value="DR1885-like metal-binding protein"/>
    <property type="match status" value="1"/>
</dbReference>
<dbReference type="PANTHER" id="PTHR36302">
    <property type="entry name" value="BLR7088 PROTEIN"/>
    <property type="match status" value="1"/>
</dbReference>
<evidence type="ECO:0000313" key="2">
    <source>
        <dbReference type="EMBL" id="KAA1192052.1"/>
    </source>
</evidence>
<dbReference type="Pfam" id="PF04314">
    <property type="entry name" value="PCuAC"/>
    <property type="match status" value="1"/>
</dbReference>
<dbReference type="InterPro" id="IPR007410">
    <property type="entry name" value="LpqE-like"/>
</dbReference>
<keyword evidence="1" id="KW-0732">Signal</keyword>
<protein>
    <submittedName>
        <fullName evidence="2">Copper chaperone PCu(A)C</fullName>
    </submittedName>
</protein>
<gene>
    <name evidence="2" type="ORF">F0M18_11095</name>
</gene>